<evidence type="ECO:0000313" key="5">
    <source>
        <dbReference type="EMBL" id="SBT19113.1"/>
    </source>
</evidence>
<feature type="domain" description="PAS" evidence="1">
    <location>
        <begin position="402"/>
        <end position="482"/>
    </location>
</feature>
<dbReference type="NCBIfam" id="TIGR00254">
    <property type="entry name" value="GGDEF"/>
    <property type="match status" value="1"/>
</dbReference>
<dbReference type="GO" id="GO:0071111">
    <property type="term" value="F:cyclic-guanylate-specific phosphodiesterase activity"/>
    <property type="evidence" value="ECO:0007669"/>
    <property type="project" value="UniProtKB-EC"/>
</dbReference>
<evidence type="ECO:0000259" key="1">
    <source>
        <dbReference type="PROSITE" id="PS50112"/>
    </source>
</evidence>
<dbReference type="Pfam" id="PF00563">
    <property type="entry name" value="EAL"/>
    <property type="match status" value="1"/>
</dbReference>
<dbReference type="InterPro" id="IPR052155">
    <property type="entry name" value="Biofilm_reg_signaling"/>
</dbReference>
<dbReference type="PROSITE" id="PS50112">
    <property type="entry name" value="PAS"/>
    <property type="match status" value="2"/>
</dbReference>
<feature type="domain" description="PAC" evidence="2">
    <location>
        <begin position="485"/>
        <end position="536"/>
    </location>
</feature>
<dbReference type="SMART" id="SM00267">
    <property type="entry name" value="GGDEF"/>
    <property type="match status" value="1"/>
</dbReference>
<dbReference type="RefSeq" id="WP_067038368.1">
    <property type="nucleotide sequence ID" value="NZ_FLRA01000024.1"/>
</dbReference>
<dbReference type="EMBL" id="FLRA01000024">
    <property type="protein sequence ID" value="SBT19113.1"/>
    <property type="molecule type" value="Genomic_DNA"/>
</dbReference>
<dbReference type="InterPro" id="IPR000700">
    <property type="entry name" value="PAS-assoc_C"/>
</dbReference>
<dbReference type="InterPro" id="IPR000160">
    <property type="entry name" value="GGDEF_dom"/>
</dbReference>
<organism evidence="5 8">
    <name type="scientific">Marinomonas gallaica</name>
    <dbReference type="NCBI Taxonomy" id="1806667"/>
    <lineage>
        <taxon>Bacteria</taxon>
        <taxon>Pseudomonadati</taxon>
        <taxon>Pseudomonadota</taxon>
        <taxon>Gammaproteobacteria</taxon>
        <taxon>Oceanospirillales</taxon>
        <taxon>Oceanospirillaceae</taxon>
        <taxon>Marinomonas</taxon>
    </lineage>
</organism>
<dbReference type="CDD" id="cd00130">
    <property type="entry name" value="PAS"/>
    <property type="match status" value="2"/>
</dbReference>
<feature type="domain" description="GGDEF" evidence="4">
    <location>
        <begin position="567"/>
        <end position="700"/>
    </location>
</feature>
<dbReference type="EC" id="3.1.4.52" evidence="5"/>
<dbReference type="Gene3D" id="3.30.70.270">
    <property type="match status" value="1"/>
</dbReference>
<dbReference type="InterPro" id="IPR035919">
    <property type="entry name" value="EAL_sf"/>
</dbReference>
<evidence type="ECO:0000313" key="8">
    <source>
        <dbReference type="Proteomes" id="UP000092871"/>
    </source>
</evidence>
<gene>
    <name evidence="5" type="primary">gmr_15</name>
    <name evidence="6" type="synonym">gmr_8</name>
    <name evidence="5" type="ORF">MGA5115_03274</name>
    <name evidence="6" type="ORF">MGA5116_01399</name>
</gene>
<name>A0A1C3JV92_9GAMM</name>
<dbReference type="Gene3D" id="3.20.20.450">
    <property type="entry name" value="EAL domain"/>
    <property type="match status" value="1"/>
</dbReference>
<keyword evidence="7" id="KW-1185">Reference proteome</keyword>
<dbReference type="InterPro" id="IPR001633">
    <property type="entry name" value="EAL_dom"/>
</dbReference>
<dbReference type="PROSITE" id="PS50883">
    <property type="entry name" value="EAL"/>
    <property type="match status" value="1"/>
</dbReference>
<dbReference type="Pfam" id="PF00990">
    <property type="entry name" value="GGDEF"/>
    <property type="match status" value="1"/>
</dbReference>
<keyword evidence="5" id="KW-0378">Hydrolase</keyword>
<dbReference type="SUPFAM" id="SSF55785">
    <property type="entry name" value="PYP-like sensor domain (PAS domain)"/>
    <property type="match status" value="2"/>
</dbReference>
<dbReference type="Pfam" id="PF08448">
    <property type="entry name" value="PAS_4"/>
    <property type="match status" value="2"/>
</dbReference>
<dbReference type="SMART" id="SM00052">
    <property type="entry name" value="EAL"/>
    <property type="match status" value="1"/>
</dbReference>
<evidence type="ECO:0000313" key="6">
    <source>
        <dbReference type="EMBL" id="SBT20812.1"/>
    </source>
</evidence>
<dbReference type="InterPro" id="IPR035965">
    <property type="entry name" value="PAS-like_dom_sf"/>
</dbReference>
<dbReference type="SUPFAM" id="SSF55073">
    <property type="entry name" value="Nucleotide cyclase"/>
    <property type="match status" value="1"/>
</dbReference>
<feature type="domain" description="EAL" evidence="3">
    <location>
        <begin position="709"/>
        <end position="963"/>
    </location>
</feature>
<reference evidence="5 8" key="1">
    <citation type="submission" date="2016-06" db="EMBL/GenBank/DDBJ databases">
        <authorList>
            <person name="Kjaerup R.B."/>
            <person name="Dalgaard T.S."/>
            <person name="Juul-Madsen H.R."/>
        </authorList>
    </citation>
    <scope>NUCLEOTIDE SEQUENCE [LARGE SCALE GENOMIC DNA]</scope>
    <source>
        <strain evidence="5 8">CECT 5115</strain>
    </source>
</reference>
<evidence type="ECO:0000313" key="7">
    <source>
        <dbReference type="Proteomes" id="UP000092840"/>
    </source>
</evidence>
<dbReference type="AlphaFoldDB" id="A0A1C3JV92"/>
<evidence type="ECO:0000259" key="4">
    <source>
        <dbReference type="PROSITE" id="PS50887"/>
    </source>
</evidence>
<dbReference type="Gene3D" id="3.30.450.20">
    <property type="entry name" value="PAS domain"/>
    <property type="match status" value="2"/>
</dbReference>
<dbReference type="PROSITE" id="PS50113">
    <property type="entry name" value="PAC"/>
    <property type="match status" value="1"/>
</dbReference>
<dbReference type="SMART" id="SM00091">
    <property type="entry name" value="PAS"/>
    <property type="match status" value="4"/>
</dbReference>
<sequence length="967" mass="109364">MSLERRINKSVYPSFNDLSESFFASTSSAPFFIIDPNNDLIVVSINAAAKRYFNVMGDVPRQWFQHTWPNAEDKVWRDQFVKEVRQAHKLQMSMPEVPHEYDILFEEICFTSFDHNGQAFIAGMLLNSQHVAYGAADLKAVKGTFEFGAFYHSILNNLHESIGFFELNEHSKLRVVWLNERAKRYVAPHTNVAGQLAVNFMPDSIRSSWVELERSLLGACDVVACSMLLGDEFNQQACEIYFHPVNFGSSKKQQFIANWYNVTKYFQREIVETQHKQDFFNLVENSPDMIVRYDALGRRTYVNQTFEHVTGLSRDKVVGMTPTEVPSTGRSAEKVQELVFRAIDTGQPAIEILNVEVLDAESVIHEVRCLPEFDKHGAVSGALLIARDMTQQELAKQRTQVSEKQFRTLVENSPDYICRYDLDCRLLYANPAMEGLFGTNVERFYGLTPTELNAYLYSRFESYVPRNETNLHLQLQQVIATQTSKECEVSGPTANGQAHVFVSLTPEFDSFGELNSVLVIGRDITELKEYQEQVHYLSKYDPLTGLPNRSSLLSKVSQLIQFPPSRFKLGLLVLGVDHFKTLNDSYGYEHGDGVLSALSKRLQSVVSNTSYLARIAGDEFGIFLSPVMSRESFYKEAQRINKALAKPMLVDGTEIHLSTSIGACLYPDDAKDLQDLVRYADSALFAAKSSQRGSIRFYSHDLTEKALERLELRNSIQSGIRNKQFCVFFQPKINLKTNALEGAEALVRWHHPTRGLVFPDAFIPVAEELGLINEIDMLVLDEVCRCVKVWQSHLAPGSRFAVNLSAMQFTREDLVSTIEGIVQKHQCGTKFLEFEITEGVLMVHCERLTNKIKALKELGFTFALDDFGTGYSSLSYLSRYPIDVLKIDRSFVMDMLESQSSQVLVKTIVAMAQNLAMKVVAEGVEEPAQAALLKQYDVDIAQGYLFSRPISIEAFASMYCLPVPPSN</sequence>
<dbReference type="InterPro" id="IPR000014">
    <property type="entry name" value="PAS"/>
</dbReference>
<dbReference type="PROSITE" id="PS50887">
    <property type="entry name" value="GGDEF"/>
    <property type="match status" value="1"/>
</dbReference>
<evidence type="ECO:0000259" key="2">
    <source>
        <dbReference type="PROSITE" id="PS50113"/>
    </source>
</evidence>
<dbReference type="PANTHER" id="PTHR44757:SF2">
    <property type="entry name" value="BIOFILM ARCHITECTURE MAINTENANCE PROTEIN MBAA"/>
    <property type="match status" value="1"/>
</dbReference>
<dbReference type="NCBIfam" id="TIGR00229">
    <property type="entry name" value="sensory_box"/>
    <property type="match status" value="2"/>
</dbReference>
<protein>
    <submittedName>
        <fullName evidence="5">Cyclic di-GMP phosphodiesterase Gmr</fullName>
        <ecNumber evidence="5">3.1.4.52</ecNumber>
    </submittedName>
</protein>
<dbReference type="PANTHER" id="PTHR44757">
    <property type="entry name" value="DIGUANYLATE CYCLASE DGCP"/>
    <property type="match status" value="1"/>
</dbReference>
<dbReference type="Proteomes" id="UP000092840">
    <property type="component" value="Unassembled WGS sequence"/>
</dbReference>
<dbReference type="EMBL" id="FLRB01000009">
    <property type="protein sequence ID" value="SBT20812.1"/>
    <property type="molecule type" value="Genomic_DNA"/>
</dbReference>
<dbReference type="CDD" id="cd01949">
    <property type="entry name" value="GGDEF"/>
    <property type="match status" value="1"/>
</dbReference>
<dbReference type="OrthoDB" id="6168558at2"/>
<accession>A0A1C3JV92</accession>
<dbReference type="InterPro" id="IPR029787">
    <property type="entry name" value="Nucleotide_cyclase"/>
</dbReference>
<dbReference type="InterPro" id="IPR013656">
    <property type="entry name" value="PAS_4"/>
</dbReference>
<dbReference type="Proteomes" id="UP000092871">
    <property type="component" value="Unassembled WGS sequence"/>
</dbReference>
<dbReference type="InterPro" id="IPR043128">
    <property type="entry name" value="Rev_trsase/Diguanyl_cyclase"/>
</dbReference>
<proteinExistence type="predicted"/>
<reference evidence="6 7" key="2">
    <citation type="submission" date="2016-06" db="EMBL/GenBank/DDBJ databases">
        <authorList>
            <person name="Rodrigo-Torres L."/>
            <person name="Arahal D.R."/>
        </authorList>
    </citation>
    <scope>NUCLEOTIDE SEQUENCE [LARGE SCALE GENOMIC DNA]</scope>
    <source>
        <strain evidence="6 7">CECT 5116</strain>
    </source>
</reference>
<dbReference type="SUPFAM" id="SSF141868">
    <property type="entry name" value="EAL domain-like"/>
    <property type="match status" value="1"/>
</dbReference>
<feature type="domain" description="PAS" evidence="1">
    <location>
        <begin position="275"/>
        <end position="319"/>
    </location>
</feature>
<evidence type="ECO:0000259" key="3">
    <source>
        <dbReference type="PROSITE" id="PS50883"/>
    </source>
</evidence>
<dbReference type="CDD" id="cd01948">
    <property type="entry name" value="EAL"/>
    <property type="match status" value="1"/>
</dbReference>